<feature type="binding site" evidence="3">
    <location>
        <begin position="411"/>
        <end position="413"/>
    </location>
    <ligand>
        <name>L-glutamate</name>
        <dbReference type="ChEBI" id="CHEBI:29985"/>
    </ligand>
</feature>
<feature type="binding site" evidence="3">
    <location>
        <position position="113"/>
    </location>
    <ligand>
        <name>L-glutamate</name>
        <dbReference type="ChEBI" id="CHEBI:29985"/>
    </ligand>
</feature>
<evidence type="ECO:0000256" key="3">
    <source>
        <dbReference type="PIRSR" id="PIRSR600101-2"/>
    </source>
</evidence>
<dbReference type="GO" id="GO:0005886">
    <property type="term" value="C:plasma membrane"/>
    <property type="evidence" value="ECO:0007669"/>
    <property type="project" value="TreeGrafter"/>
</dbReference>
<dbReference type="PANTHER" id="PTHR11686:SF9">
    <property type="entry name" value="RE13973P"/>
    <property type="match status" value="1"/>
</dbReference>
<reference evidence="5 6" key="1">
    <citation type="submission" date="2024-01" db="EMBL/GenBank/DDBJ databases">
        <title>The genome of the rayed Mediterranean limpet Patella caerulea (Linnaeus, 1758).</title>
        <authorList>
            <person name="Anh-Thu Weber A."/>
            <person name="Halstead-Nussloch G."/>
        </authorList>
    </citation>
    <scope>NUCLEOTIDE SEQUENCE [LARGE SCALE GENOMIC DNA]</scope>
    <source>
        <strain evidence="5">AATW-2023a</strain>
        <tissue evidence="5">Whole specimen</tissue>
    </source>
</reference>
<keyword evidence="6" id="KW-1185">Reference proteome</keyword>
<dbReference type="Pfam" id="PF01019">
    <property type="entry name" value="G_glu_transpept"/>
    <property type="match status" value="1"/>
</dbReference>
<keyword evidence="1" id="KW-1199">Hemostasis impairing toxin</keyword>
<dbReference type="InterPro" id="IPR029055">
    <property type="entry name" value="Ntn_hydrolases_N"/>
</dbReference>
<dbReference type="Gene3D" id="1.10.246.130">
    <property type="match status" value="1"/>
</dbReference>
<sequence length="581" mass="62976">MGTMVLPFFLYFFSATTTGFVLNNRNLSEEFKVKPSPSIEGHYKQAAVASDTQICSPIGIDIMKNQGGSAVDATIATLLCVGVANSMSNGIGGGHFMTIYKKDEGKVYTIIAREMAPGAASKEMFKNASSEKGGLSIAVPGELMGMWEAHKIGGKLPWKNLFAPTIKLCRDGILVSPPLAVAMVSEAKKTTSSSLMKLITNPETNKLYVVGEKMKRPRLAATLQTIADEGVMAFYQGSLTDVIVREIQDAGGIITSDDLKNYVAEVKDSVSITIHDNIKVYSPPPPSSGVVFQYILNILDGYNMDASTLSTTEKQILTSHRTIEAFKYAYAKRSALGDPSVESDQFKQRIEQLVTEMTSKDFGENTRAEISDTQTFNFTHYHPEFNFIEDHGTAHLSVLGPKGDAVAVTSTINLYFGSDVVGEDTGIIYNDEMDDFSTPNTTNFFGVPASPANYIKPGKRPLSSMCPSILVGKDGHVVLVVGASGGTKITTAVSLVTTQTLWFKWDVKQAIDFPRIHHQLVPQTTQIEYPYPKAVVEGLKKIGHNVTMIAGGSNVQGILQLKPGTITANCDYRKDGIPAGY</sequence>
<organism evidence="5 6">
    <name type="scientific">Patella caerulea</name>
    <name type="common">Rayed Mediterranean limpet</name>
    <dbReference type="NCBI Taxonomy" id="87958"/>
    <lineage>
        <taxon>Eukaryota</taxon>
        <taxon>Metazoa</taxon>
        <taxon>Spiralia</taxon>
        <taxon>Lophotrochozoa</taxon>
        <taxon>Mollusca</taxon>
        <taxon>Gastropoda</taxon>
        <taxon>Patellogastropoda</taxon>
        <taxon>Patelloidea</taxon>
        <taxon>Patellidae</taxon>
        <taxon>Patella</taxon>
    </lineage>
</organism>
<keyword evidence="1" id="KW-0800">Toxin</keyword>
<name>A0AAN8QEA3_PATCE</name>
<keyword evidence="4" id="KW-0732">Signal</keyword>
<feature type="binding site" evidence="3">
    <location>
        <position position="435"/>
    </location>
    <ligand>
        <name>L-glutamate</name>
        <dbReference type="ChEBI" id="CHEBI:29985"/>
    </ligand>
</feature>
<feature type="active site" description="Nucleophile" evidence="2">
    <location>
        <position position="393"/>
    </location>
</feature>
<dbReference type="SUPFAM" id="SSF56235">
    <property type="entry name" value="N-terminal nucleophile aminohydrolases (Ntn hydrolases)"/>
    <property type="match status" value="1"/>
</dbReference>
<evidence type="ECO:0000313" key="5">
    <source>
        <dbReference type="EMBL" id="KAK6190656.1"/>
    </source>
</evidence>
<dbReference type="PANTHER" id="PTHR11686">
    <property type="entry name" value="GAMMA GLUTAMYL TRANSPEPTIDASE"/>
    <property type="match status" value="1"/>
</dbReference>
<dbReference type="Gene3D" id="3.60.20.40">
    <property type="match status" value="1"/>
</dbReference>
<proteinExistence type="predicted"/>
<evidence type="ECO:0000256" key="2">
    <source>
        <dbReference type="PIRSR" id="PIRSR600101-1"/>
    </source>
</evidence>
<dbReference type="FunFam" id="1.10.246.130:FF:000001">
    <property type="entry name" value="Gamma-glutamyltransferase 5 isoform 1"/>
    <property type="match status" value="1"/>
</dbReference>
<protein>
    <submittedName>
        <fullName evidence="5">Uncharacterized protein</fullName>
    </submittedName>
</protein>
<dbReference type="FunFam" id="3.60.20.40:FF:000001">
    <property type="entry name" value="Gamma-glutamyltranspeptidase 1"/>
    <property type="match status" value="1"/>
</dbReference>
<accession>A0AAN8QEA3</accession>
<dbReference type="InterPro" id="IPR000101">
    <property type="entry name" value="GGT_peptidase"/>
</dbReference>
<dbReference type="AlphaFoldDB" id="A0AAN8QEA3"/>
<dbReference type="InterPro" id="IPR043138">
    <property type="entry name" value="GGT_lsub"/>
</dbReference>
<feature type="binding site" evidence="3">
    <location>
        <begin position="463"/>
        <end position="464"/>
    </location>
    <ligand>
        <name>L-glutamate</name>
        <dbReference type="ChEBI" id="CHEBI:29985"/>
    </ligand>
</feature>
<evidence type="ECO:0000313" key="6">
    <source>
        <dbReference type="Proteomes" id="UP001347796"/>
    </source>
</evidence>
<evidence type="ECO:0000256" key="1">
    <source>
        <dbReference type="ARBA" id="ARBA00084097"/>
    </source>
</evidence>
<dbReference type="GO" id="GO:0006751">
    <property type="term" value="P:glutathione catabolic process"/>
    <property type="evidence" value="ECO:0007669"/>
    <property type="project" value="InterPro"/>
</dbReference>
<comment type="caution">
    <text evidence="5">The sequence shown here is derived from an EMBL/GenBank/DDBJ whole genome shotgun (WGS) entry which is preliminary data.</text>
</comment>
<feature type="binding site" evidence="3">
    <location>
        <position position="486"/>
    </location>
    <ligand>
        <name>L-glutamate</name>
        <dbReference type="ChEBI" id="CHEBI:29985"/>
    </ligand>
</feature>
<feature type="signal peptide" evidence="4">
    <location>
        <begin position="1"/>
        <end position="19"/>
    </location>
</feature>
<dbReference type="EMBL" id="JAZGQO010000002">
    <property type="protein sequence ID" value="KAK6190656.1"/>
    <property type="molecule type" value="Genomic_DNA"/>
</dbReference>
<evidence type="ECO:0000256" key="4">
    <source>
        <dbReference type="SAM" id="SignalP"/>
    </source>
</evidence>
<dbReference type="GO" id="GO:0036374">
    <property type="term" value="F:glutathione hydrolase activity"/>
    <property type="evidence" value="ECO:0007669"/>
    <property type="project" value="InterPro"/>
</dbReference>
<dbReference type="InterPro" id="IPR043137">
    <property type="entry name" value="GGT_ssub_C"/>
</dbReference>
<feature type="chain" id="PRO_5042974937" evidence="4">
    <location>
        <begin position="20"/>
        <end position="581"/>
    </location>
</feature>
<gene>
    <name evidence="5" type="ORF">SNE40_002473</name>
</gene>
<dbReference type="Proteomes" id="UP001347796">
    <property type="component" value="Unassembled WGS sequence"/>
</dbReference>
<keyword evidence="1" id="KW-1202">Platelet aggregation activating toxin</keyword>
<dbReference type="PRINTS" id="PR01210">
    <property type="entry name" value="GGTRANSPTASE"/>
</dbReference>
<dbReference type="NCBIfam" id="TIGR00066">
    <property type="entry name" value="g_glut_trans"/>
    <property type="match status" value="1"/>
</dbReference>